<keyword evidence="12" id="KW-1185">Reference proteome</keyword>
<dbReference type="GO" id="GO:0005783">
    <property type="term" value="C:endoplasmic reticulum"/>
    <property type="evidence" value="ECO:0007669"/>
    <property type="project" value="UniProtKB-SubCell"/>
</dbReference>
<organism evidence="11 12">
    <name type="scientific">Monoraphidium neglectum</name>
    <dbReference type="NCBI Taxonomy" id="145388"/>
    <lineage>
        <taxon>Eukaryota</taxon>
        <taxon>Viridiplantae</taxon>
        <taxon>Chlorophyta</taxon>
        <taxon>core chlorophytes</taxon>
        <taxon>Chlorophyceae</taxon>
        <taxon>CS clade</taxon>
        <taxon>Sphaeropleales</taxon>
        <taxon>Selenastraceae</taxon>
        <taxon>Monoraphidium</taxon>
    </lineage>
</organism>
<evidence type="ECO:0000256" key="4">
    <source>
        <dbReference type="ARBA" id="ARBA00018350"/>
    </source>
</evidence>
<evidence type="ECO:0000313" key="12">
    <source>
        <dbReference type="Proteomes" id="UP000054498"/>
    </source>
</evidence>
<dbReference type="GO" id="GO:0005786">
    <property type="term" value="C:signal recognition particle, endoplasmic reticulum targeting"/>
    <property type="evidence" value="ECO:0007669"/>
    <property type="project" value="UniProtKB-KW"/>
</dbReference>
<dbReference type="InterPro" id="IPR026270">
    <property type="entry name" value="SRP72"/>
</dbReference>
<evidence type="ECO:0000256" key="9">
    <source>
        <dbReference type="SAM" id="MobiDB-lite"/>
    </source>
</evidence>
<dbReference type="RefSeq" id="XP_013894798.1">
    <property type="nucleotide sequence ID" value="XM_014039344.1"/>
</dbReference>
<evidence type="ECO:0000256" key="1">
    <source>
        <dbReference type="ARBA" id="ARBA00004240"/>
    </source>
</evidence>
<dbReference type="KEGG" id="mng:MNEG_12183"/>
<keyword evidence="7" id="KW-0733">Signal recognition particle</keyword>
<feature type="compositionally biased region" description="Basic residues" evidence="9">
    <location>
        <begin position="373"/>
        <end position="383"/>
    </location>
</feature>
<dbReference type="SUPFAM" id="SSF48452">
    <property type="entry name" value="TPR-like"/>
    <property type="match status" value="1"/>
</dbReference>
<dbReference type="Pfam" id="PF08492">
    <property type="entry name" value="SRP72"/>
    <property type="match status" value="1"/>
</dbReference>
<feature type="compositionally biased region" description="Basic and acidic residues" evidence="9">
    <location>
        <begin position="436"/>
        <end position="457"/>
    </location>
</feature>
<evidence type="ECO:0000313" key="11">
    <source>
        <dbReference type="EMBL" id="KIY95778.1"/>
    </source>
</evidence>
<evidence type="ECO:0000256" key="8">
    <source>
        <dbReference type="ARBA" id="ARBA00023274"/>
    </source>
</evidence>
<evidence type="ECO:0000256" key="7">
    <source>
        <dbReference type="ARBA" id="ARBA00023135"/>
    </source>
</evidence>
<dbReference type="GO" id="GO:0006614">
    <property type="term" value="P:SRP-dependent cotranslational protein targeting to membrane"/>
    <property type="evidence" value="ECO:0007669"/>
    <property type="project" value="InterPro"/>
</dbReference>
<comment type="similarity">
    <text evidence="3">Belongs to the SRP72 family.</text>
</comment>
<dbReference type="PANTHER" id="PTHR14094">
    <property type="entry name" value="SIGNAL RECOGNITION PARTICLE 72"/>
    <property type="match status" value="1"/>
</dbReference>
<dbReference type="InterPro" id="IPR011990">
    <property type="entry name" value="TPR-like_helical_dom_sf"/>
</dbReference>
<feature type="domain" description="Signal recognition particle SRP72 subunit RNA-binding" evidence="10">
    <location>
        <begin position="365"/>
        <end position="415"/>
    </location>
</feature>
<dbReference type="GO" id="GO:0043022">
    <property type="term" value="F:ribosome binding"/>
    <property type="evidence" value="ECO:0007669"/>
    <property type="project" value="TreeGrafter"/>
</dbReference>
<feature type="region of interest" description="Disordered" evidence="9">
    <location>
        <begin position="339"/>
        <end position="476"/>
    </location>
</feature>
<keyword evidence="5" id="KW-0963">Cytoplasm</keyword>
<proteinExistence type="inferred from homology"/>
<gene>
    <name evidence="11" type="ORF">MNEG_12183</name>
</gene>
<feature type="compositionally biased region" description="Basic and acidic residues" evidence="9">
    <location>
        <begin position="400"/>
        <end position="414"/>
    </location>
</feature>
<evidence type="ECO:0000256" key="5">
    <source>
        <dbReference type="ARBA" id="ARBA00022490"/>
    </source>
</evidence>
<dbReference type="STRING" id="145388.A0A0D2KIY4"/>
<name>A0A0D2KIY4_9CHLO</name>
<reference evidence="11 12" key="1">
    <citation type="journal article" date="2013" name="BMC Genomics">
        <title>Reconstruction of the lipid metabolism for the microalga Monoraphidium neglectum from its genome sequence reveals characteristics suitable for biofuel production.</title>
        <authorList>
            <person name="Bogen C."/>
            <person name="Al-Dilaimi A."/>
            <person name="Albersmeier A."/>
            <person name="Wichmann J."/>
            <person name="Grundmann M."/>
            <person name="Rupp O."/>
            <person name="Lauersen K.J."/>
            <person name="Blifernez-Klassen O."/>
            <person name="Kalinowski J."/>
            <person name="Goesmann A."/>
            <person name="Mussgnug J.H."/>
            <person name="Kruse O."/>
        </authorList>
    </citation>
    <scope>NUCLEOTIDE SEQUENCE [LARGE SCALE GENOMIC DNA]</scope>
    <source>
        <strain evidence="11 12">SAG 48.87</strain>
    </source>
</reference>
<sequence>MPSWPPRAEALERLEPLVGGELSDPATSAVAANNIVVEAYAADPHQKGFYGRSIKRLDGLLDRSSADPLALAQGLGTRLSAAQRRALHLNRALLYLLGGKADAARDLAGHLSKAFPDSPLVIMLQAVLLARGGKVAEADKLLSSLASGADADGDAALAPQLLRAQLALEDGDAAGALARLAALGGGLAAAPGVLATRVALLEQVGDTAGAEALLESALGEYQNAARADPRDEAASEAVGWCLQRLVVLKLQLDKAAEATKLFLQQQQQQQGGRRGAAAAAATPADRAVLARLARAAAAAGDTGAVAVLAERLPGGADAAGRGLDPDALEDLTRALNSVRAQRRREAEAEASAAPADAAGKRRRGAGGEDGAAAKKKRKRKQRLPKGYDPSKPNGGLPPPDPERWLPKWQRSDFKKKQKRRRDRTEGPVKGSQGAGKVDDSLDRAAKKADAMEVDPKGKGPAGGARPSLPQRKGGKK</sequence>
<dbReference type="AlphaFoldDB" id="A0A0D2KIY4"/>
<dbReference type="EMBL" id="KK103329">
    <property type="protein sequence ID" value="KIY95778.1"/>
    <property type="molecule type" value="Genomic_DNA"/>
</dbReference>
<evidence type="ECO:0000256" key="3">
    <source>
        <dbReference type="ARBA" id="ARBA00007676"/>
    </source>
</evidence>
<keyword evidence="8" id="KW-0687">Ribonucleoprotein</keyword>
<evidence type="ECO:0000256" key="6">
    <source>
        <dbReference type="ARBA" id="ARBA00022824"/>
    </source>
</evidence>
<keyword evidence="6" id="KW-0256">Endoplasmic reticulum</keyword>
<dbReference type="OrthoDB" id="5421607at2759"/>
<evidence type="ECO:0000259" key="10">
    <source>
        <dbReference type="Pfam" id="PF08492"/>
    </source>
</evidence>
<dbReference type="GO" id="GO:0008312">
    <property type="term" value="F:7S RNA binding"/>
    <property type="evidence" value="ECO:0007669"/>
    <property type="project" value="InterPro"/>
</dbReference>
<dbReference type="InterPro" id="IPR013699">
    <property type="entry name" value="Signal_recog_part_SRP72_RNA-bd"/>
</dbReference>
<protein>
    <recommendedName>
        <fullName evidence="4">Signal recognition particle subunit SRP72</fullName>
    </recommendedName>
</protein>
<dbReference type="GeneID" id="25729520"/>
<accession>A0A0D2KIY4</accession>
<dbReference type="PANTHER" id="PTHR14094:SF9">
    <property type="entry name" value="SIGNAL RECOGNITION PARTICLE SUBUNIT SRP72"/>
    <property type="match status" value="1"/>
</dbReference>
<dbReference type="Proteomes" id="UP000054498">
    <property type="component" value="Unassembled WGS sequence"/>
</dbReference>
<comment type="subcellular location">
    <subcellularLocation>
        <location evidence="2">Cytoplasm</location>
    </subcellularLocation>
    <subcellularLocation>
        <location evidence="1">Endoplasmic reticulum</location>
    </subcellularLocation>
</comment>
<evidence type="ECO:0000256" key="2">
    <source>
        <dbReference type="ARBA" id="ARBA00004496"/>
    </source>
</evidence>